<keyword evidence="2" id="KW-0732">Signal</keyword>
<name>A0ABP7LHF9_9SPHN</name>
<comment type="caution">
    <text evidence="3">The sequence shown here is derived from an EMBL/GenBank/DDBJ whole genome shotgun (WGS) entry which is preliminary data.</text>
</comment>
<feature type="compositionally biased region" description="Low complexity" evidence="1">
    <location>
        <begin position="54"/>
        <end position="69"/>
    </location>
</feature>
<evidence type="ECO:0000256" key="2">
    <source>
        <dbReference type="SAM" id="SignalP"/>
    </source>
</evidence>
<evidence type="ECO:0000256" key="1">
    <source>
        <dbReference type="SAM" id="MobiDB-lite"/>
    </source>
</evidence>
<evidence type="ECO:0000313" key="4">
    <source>
        <dbReference type="Proteomes" id="UP001500827"/>
    </source>
</evidence>
<keyword evidence="4" id="KW-1185">Reference proteome</keyword>
<feature type="region of interest" description="Disordered" evidence="1">
    <location>
        <begin position="18"/>
        <end position="69"/>
    </location>
</feature>
<evidence type="ECO:0008006" key="5">
    <source>
        <dbReference type="Google" id="ProtNLM"/>
    </source>
</evidence>
<protein>
    <recommendedName>
        <fullName evidence="5">RcnB family protein</fullName>
    </recommendedName>
</protein>
<feature type="region of interest" description="Disordered" evidence="1">
    <location>
        <begin position="108"/>
        <end position="155"/>
    </location>
</feature>
<sequence length="264" mass="31734">MRKLILSILLASAITAPAFADPNDDRGTGAKSEQSQNDRSERQAQRAERRAERQQINAQRQQVNVERQQVNVERQQQFATERANLAGRGGANFQGNAQDRRQRFDNDRARFGGQDQGGIVQSERREPNVFRRDRNRTPVVSDVPRPGTQPRLRTDGRRWTDNHNWNGNWRHDNRYDWRRYRDHNRWRFHFGFYNDPFGWGYQPFSIGWRLWPNYYSRNYWINDPWQYRLPYPPPGTQWVRYYNDALLVDMYTGQVVDVIYSFFW</sequence>
<feature type="chain" id="PRO_5046381817" description="RcnB family protein" evidence="2">
    <location>
        <begin position="21"/>
        <end position="264"/>
    </location>
</feature>
<feature type="compositionally biased region" description="Basic and acidic residues" evidence="1">
    <location>
        <begin position="122"/>
        <end position="136"/>
    </location>
</feature>
<dbReference type="Pfam" id="PF11776">
    <property type="entry name" value="RcnB"/>
    <property type="match status" value="1"/>
</dbReference>
<feature type="signal peptide" evidence="2">
    <location>
        <begin position="1"/>
        <end position="20"/>
    </location>
</feature>
<dbReference type="EMBL" id="BAABBM010000001">
    <property type="protein sequence ID" value="GAA3901996.1"/>
    <property type="molecule type" value="Genomic_DNA"/>
</dbReference>
<reference evidence="4" key="1">
    <citation type="journal article" date="2019" name="Int. J. Syst. Evol. Microbiol.">
        <title>The Global Catalogue of Microorganisms (GCM) 10K type strain sequencing project: providing services to taxonomists for standard genome sequencing and annotation.</title>
        <authorList>
            <consortium name="The Broad Institute Genomics Platform"/>
            <consortium name="The Broad Institute Genome Sequencing Center for Infectious Disease"/>
            <person name="Wu L."/>
            <person name="Ma J."/>
        </authorList>
    </citation>
    <scope>NUCLEOTIDE SEQUENCE [LARGE SCALE GENOMIC DNA]</scope>
    <source>
        <strain evidence="4">JCM 17543</strain>
    </source>
</reference>
<organism evidence="3 4">
    <name type="scientific">Sphingomonas limnosediminicola</name>
    <dbReference type="NCBI Taxonomy" id="940133"/>
    <lineage>
        <taxon>Bacteria</taxon>
        <taxon>Pseudomonadati</taxon>
        <taxon>Pseudomonadota</taxon>
        <taxon>Alphaproteobacteria</taxon>
        <taxon>Sphingomonadales</taxon>
        <taxon>Sphingomonadaceae</taxon>
        <taxon>Sphingomonas</taxon>
    </lineage>
</organism>
<evidence type="ECO:0000313" key="3">
    <source>
        <dbReference type="EMBL" id="GAA3901996.1"/>
    </source>
</evidence>
<accession>A0ABP7LHF9</accession>
<dbReference type="RefSeq" id="WP_344699630.1">
    <property type="nucleotide sequence ID" value="NZ_BAABBM010000001.1"/>
</dbReference>
<dbReference type="InterPro" id="IPR024572">
    <property type="entry name" value="RcnB"/>
</dbReference>
<dbReference type="Proteomes" id="UP001500827">
    <property type="component" value="Unassembled WGS sequence"/>
</dbReference>
<proteinExistence type="predicted"/>
<dbReference type="Gene3D" id="3.10.450.160">
    <property type="entry name" value="inner membrane protein cigr"/>
    <property type="match status" value="1"/>
</dbReference>
<gene>
    <name evidence="3" type="ORF">GCM10022276_20910</name>
</gene>
<feature type="compositionally biased region" description="Basic and acidic residues" evidence="1">
    <location>
        <begin position="36"/>
        <end position="53"/>
    </location>
</feature>